<dbReference type="AlphaFoldDB" id="A0A397AQU1"/>
<dbReference type="Proteomes" id="UP000283543">
    <property type="component" value="Unassembled WGS sequence"/>
</dbReference>
<comment type="caution">
    <text evidence="5">The sequence shown here is derived from an EMBL/GenBank/DDBJ whole genome shotgun (WGS) entry which is preliminary data.</text>
</comment>
<dbReference type="GO" id="GO:0005829">
    <property type="term" value="C:cytosol"/>
    <property type="evidence" value="ECO:0007669"/>
    <property type="project" value="TreeGrafter"/>
</dbReference>
<comment type="similarity">
    <text evidence="1 3">Belongs to the gamma-glutamylcyclotransferase family.</text>
</comment>
<dbReference type="VEuPathDB" id="FungiDB:H257_15827"/>
<feature type="active site" description="Proton acceptor" evidence="2">
    <location>
        <position position="110"/>
    </location>
</feature>
<dbReference type="EMBL" id="QUTA01005640">
    <property type="protein sequence ID" value="RHY14779.1"/>
    <property type="molecule type" value="Genomic_DNA"/>
</dbReference>
<dbReference type="SUPFAM" id="SSF110857">
    <property type="entry name" value="Gamma-glutamyl cyclotransferase-like"/>
    <property type="match status" value="1"/>
</dbReference>
<dbReference type="Pfam" id="PF06094">
    <property type="entry name" value="GGACT"/>
    <property type="match status" value="1"/>
</dbReference>
<dbReference type="PANTHER" id="PTHR12510:SF4">
    <property type="entry name" value="GAMMA-GLUTAMYLAMINECYCLOTRANSFERASE"/>
    <property type="match status" value="1"/>
</dbReference>
<dbReference type="InterPro" id="IPR009288">
    <property type="entry name" value="AIG2-like_dom"/>
</dbReference>
<evidence type="ECO:0000313" key="6">
    <source>
        <dbReference type="EMBL" id="RHY14779.1"/>
    </source>
</evidence>
<dbReference type="Proteomes" id="UP000265427">
    <property type="component" value="Unassembled WGS sequence"/>
</dbReference>
<dbReference type="EMBL" id="QUSZ01005685">
    <property type="protein sequence ID" value="RHY08625.1"/>
    <property type="molecule type" value="Genomic_DNA"/>
</dbReference>
<evidence type="ECO:0000256" key="3">
    <source>
        <dbReference type="RuleBase" id="RU367036"/>
    </source>
</evidence>
<dbReference type="EMBL" id="QUTE01013098">
    <property type="protein sequence ID" value="RHZ05368.1"/>
    <property type="molecule type" value="Genomic_DNA"/>
</dbReference>
<dbReference type="InterPro" id="IPR039126">
    <property type="entry name" value="GGACT"/>
</dbReference>
<dbReference type="PANTHER" id="PTHR12510">
    <property type="entry name" value="TROPONIN C-AKIN-1 PROTEIN"/>
    <property type="match status" value="1"/>
</dbReference>
<evidence type="ECO:0000313" key="11">
    <source>
        <dbReference type="Proteomes" id="UP000266239"/>
    </source>
</evidence>
<protein>
    <recommendedName>
        <fullName evidence="3">Gamma-glutamylcyclotransferase family protein</fullName>
    </recommendedName>
</protein>
<sequence>MDHTFGYATVSNFDNTTTMAGVAATETTNVFVYGTLKRGFPNYALYLGPAVDLKKATFLGDGITCTPYPLVVGGDRFVPFLLSVPGEGVPIAGEVYAVDASTLEALDILEGISSGYYKRVAIPVRIGSDVVDNCVVYMRIVGQDGSDDPLLQLERVPSYTKDAAQHYLSRTKLPNVAILALIHGLDAPRQLRVQAKLESGESLPDALRTSLL</sequence>
<evidence type="ECO:0000313" key="10">
    <source>
        <dbReference type="Proteomes" id="UP000266196"/>
    </source>
</evidence>
<dbReference type="EMBL" id="QUTB01002670">
    <property type="protein sequence ID" value="RHY71698.1"/>
    <property type="molecule type" value="Genomic_DNA"/>
</dbReference>
<dbReference type="Proteomes" id="UP000266239">
    <property type="component" value="Unassembled WGS sequence"/>
</dbReference>
<dbReference type="GO" id="GO:0061929">
    <property type="term" value="F:gamma-glutamylaminecyclotransferase activity"/>
    <property type="evidence" value="ECO:0007669"/>
    <property type="project" value="InterPro"/>
</dbReference>
<evidence type="ECO:0000313" key="7">
    <source>
        <dbReference type="EMBL" id="RHY71698.1"/>
    </source>
</evidence>
<evidence type="ECO:0000259" key="4">
    <source>
        <dbReference type="Pfam" id="PF06094"/>
    </source>
</evidence>
<accession>A0A397AQU1</accession>
<dbReference type="CDD" id="cd06661">
    <property type="entry name" value="GGCT_like"/>
    <property type="match status" value="1"/>
</dbReference>
<evidence type="ECO:0000256" key="2">
    <source>
        <dbReference type="PIRSR" id="PIRSR639126-1"/>
    </source>
</evidence>
<name>A0A397AQU1_APHAT</name>
<evidence type="ECO:0000313" key="5">
    <source>
        <dbReference type="EMBL" id="RHY08625.1"/>
    </source>
</evidence>
<evidence type="ECO:0000256" key="1">
    <source>
        <dbReference type="ARBA" id="ARBA00008861"/>
    </source>
</evidence>
<feature type="domain" description="Gamma-glutamylcyclotransferase AIG2-like" evidence="4">
    <location>
        <begin position="30"/>
        <end position="139"/>
    </location>
</feature>
<proteinExistence type="inferred from homology"/>
<evidence type="ECO:0000313" key="12">
    <source>
        <dbReference type="Proteomes" id="UP000283543"/>
    </source>
</evidence>
<dbReference type="InterPro" id="IPR036568">
    <property type="entry name" value="GGCT-like_sf"/>
</dbReference>
<reference evidence="9 10" key="1">
    <citation type="submission" date="2018-08" db="EMBL/GenBank/DDBJ databases">
        <title>Aphanomyces genome sequencing and annotation.</title>
        <authorList>
            <person name="Minardi D."/>
            <person name="Oidtmann B."/>
            <person name="Van Der Giezen M."/>
            <person name="Studholme D.J."/>
        </authorList>
    </citation>
    <scope>NUCLEOTIDE SEQUENCE [LARGE SCALE GENOMIC DNA]</scope>
    <source>
        <strain evidence="8 10">197901</strain>
        <strain evidence="5 9">Kv</strain>
        <strain evidence="7 12">Si</strain>
        <strain evidence="6 11">Yx</strain>
    </source>
</reference>
<organism evidence="5 9">
    <name type="scientific">Aphanomyces astaci</name>
    <name type="common">Crayfish plague agent</name>
    <dbReference type="NCBI Taxonomy" id="112090"/>
    <lineage>
        <taxon>Eukaryota</taxon>
        <taxon>Sar</taxon>
        <taxon>Stramenopiles</taxon>
        <taxon>Oomycota</taxon>
        <taxon>Saprolegniomycetes</taxon>
        <taxon>Saprolegniales</taxon>
        <taxon>Verrucalvaceae</taxon>
        <taxon>Aphanomyces</taxon>
    </lineage>
</organism>
<dbReference type="Gene3D" id="3.10.490.10">
    <property type="entry name" value="Gamma-glutamyl cyclotransferase-like"/>
    <property type="match status" value="1"/>
</dbReference>
<dbReference type="Proteomes" id="UP000266196">
    <property type="component" value="Unassembled WGS sequence"/>
</dbReference>
<evidence type="ECO:0000313" key="9">
    <source>
        <dbReference type="Proteomes" id="UP000265427"/>
    </source>
</evidence>
<evidence type="ECO:0000313" key="8">
    <source>
        <dbReference type="EMBL" id="RHZ05368.1"/>
    </source>
</evidence>
<gene>
    <name evidence="6" type="ORF">DYB25_000861</name>
    <name evidence="8" type="ORF">DYB31_005986</name>
    <name evidence="7" type="ORF">DYB34_004310</name>
    <name evidence="5" type="ORF">DYB36_001882</name>
</gene>
<dbReference type="InterPro" id="IPR013024">
    <property type="entry name" value="GGCT-like"/>
</dbReference>